<dbReference type="InterPro" id="IPR035979">
    <property type="entry name" value="RBD_domain_sf"/>
</dbReference>
<dbReference type="InterPro" id="IPR012677">
    <property type="entry name" value="Nucleotide-bd_a/b_plait_sf"/>
</dbReference>
<comment type="subcellular location">
    <subcellularLocation>
        <location evidence="1">Nucleus</location>
    </subcellularLocation>
</comment>
<dbReference type="CDD" id="cd12299">
    <property type="entry name" value="RRM4_Prp24"/>
    <property type="match status" value="1"/>
</dbReference>
<dbReference type="FunFam" id="3.30.70.330:FF:000365">
    <property type="entry name" value="U4/U6 snRNA-associated-splicing factor PRP24"/>
    <property type="match status" value="1"/>
</dbReference>
<dbReference type="PROSITE" id="PS50102">
    <property type="entry name" value="RRM"/>
    <property type="match status" value="2"/>
</dbReference>
<evidence type="ECO:0000256" key="2">
    <source>
        <dbReference type="ARBA" id="ARBA00022664"/>
    </source>
</evidence>
<feature type="compositionally biased region" description="Basic and acidic residues" evidence="10">
    <location>
        <begin position="1"/>
        <end position="13"/>
    </location>
</feature>
<feature type="domain" description="RRM" evidence="11">
    <location>
        <begin position="108"/>
        <end position="186"/>
    </location>
</feature>
<evidence type="ECO:0000256" key="9">
    <source>
        <dbReference type="PROSITE-ProRule" id="PRU00176"/>
    </source>
</evidence>
<dbReference type="PANTHER" id="PTHR48025">
    <property type="entry name" value="OS02G0815200 PROTEIN"/>
    <property type="match status" value="1"/>
</dbReference>
<keyword evidence="4 9" id="KW-0694">RNA-binding</keyword>
<evidence type="ECO:0000313" key="12">
    <source>
        <dbReference type="EMBL" id="AAS52966.1"/>
    </source>
</evidence>
<dbReference type="Pfam" id="PF00076">
    <property type="entry name" value="RRM_1"/>
    <property type="match status" value="3"/>
</dbReference>
<reference evidence="12 13" key="1">
    <citation type="journal article" date="2004" name="Science">
        <title>The Ashbya gossypii genome as a tool for mapping the ancient Saccharomyces cerevisiae genome.</title>
        <authorList>
            <person name="Dietrich F.S."/>
            <person name="Voegeli S."/>
            <person name="Brachat S."/>
            <person name="Lerch A."/>
            <person name="Gates K."/>
            <person name="Steiner S."/>
            <person name="Mohr C."/>
            <person name="Pohlmann R."/>
            <person name="Luedi P."/>
            <person name="Choi S."/>
            <person name="Wing R.A."/>
            <person name="Flavier A."/>
            <person name="Gaffney T.D."/>
            <person name="Philippsen P."/>
        </authorList>
    </citation>
    <scope>NUCLEOTIDE SEQUENCE [LARGE SCALE GENOMIC DNA]</scope>
    <source>
        <strain evidence="13">ATCC 10895 / CBS 109.51 / FGSC 9923 / NRRL Y-1056</strain>
    </source>
</reference>
<feature type="region of interest" description="Disordered" evidence="10">
    <location>
        <begin position="1"/>
        <end position="22"/>
    </location>
</feature>
<organism evidence="12 13">
    <name type="scientific">Eremothecium gossypii (strain ATCC 10895 / CBS 109.51 / FGSC 9923 / NRRL Y-1056)</name>
    <name type="common">Yeast</name>
    <name type="synonym">Ashbya gossypii</name>
    <dbReference type="NCBI Taxonomy" id="284811"/>
    <lineage>
        <taxon>Eukaryota</taxon>
        <taxon>Fungi</taxon>
        <taxon>Dikarya</taxon>
        <taxon>Ascomycota</taxon>
        <taxon>Saccharomycotina</taxon>
        <taxon>Saccharomycetes</taxon>
        <taxon>Saccharomycetales</taxon>
        <taxon>Saccharomycetaceae</taxon>
        <taxon>Eremothecium</taxon>
    </lineage>
</organism>
<dbReference type="GO" id="GO:0016607">
    <property type="term" value="C:nuclear speck"/>
    <property type="evidence" value="ECO:0000318"/>
    <property type="project" value="GO_Central"/>
</dbReference>
<dbReference type="GeneID" id="4621354"/>
<dbReference type="GO" id="GO:0000381">
    <property type="term" value="P:regulation of alternative mRNA splicing, via spliceosome"/>
    <property type="evidence" value="ECO:0000318"/>
    <property type="project" value="GO_Central"/>
</dbReference>
<feature type="domain" description="RRM" evidence="11">
    <location>
        <begin position="201"/>
        <end position="282"/>
    </location>
</feature>
<proteinExistence type="predicted"/>
<dbReference type="InterPro" id="IPR034398">
    <property type="entry name" value="Prp24_RRM2"/>
</dbReference>
<evidence type="ECO:0000313" key="13">
    <source>
        <dbReference type="Proteomes" id="UP000000591"/>
    </source>
</evidence>
<dbReference type="GO" id="GO:0005688">
    <property type="term" value="C:U6 snRNP"/>
    <property type="evidence" value="ECO:0007669"/>
    <property type="project" value="UniProtKB-ARBA"/>
</dbReference>
<evidence type="ECO:0000259" key="11">
    <source>
        <dbReference type="PROSITE" id="PS50102"/>
    </source>
</evidence>
<dbReference type="HOGENOM" id="CLU_621223_0_0_1"/>
<keyword evidence="13" id="KW-1185">Reference proteome</keyword>
<evidence type="ECO:0000256" key="1">
    <source>
        <dbReference type="ARBA" id="ARBA00004123"/>
    </source>
</evidence>
<evidence type="ECO:0000256" key="10">
    <source>
        <dbReference type="SAM" id="MobiDB-lite"/>
    </source>
</evidence>
<gene>
    <name evidence="12" type="ORF">AGOS_AER285C</name>
</gene>
<dbReference type="eggNOG" id="KOG0128">
    <property type="taxonomic scope" value="Eukaryota"/>
</dbReference>
<keyword evidence="5" id="KW-0508">mRNA splicing</keyword>
<keyword evidence="2" id="KW-0507">mRNA processing</keyword>
<evidence type="ECO:0000256" key="3">
    <source>
        <dbReference type="ARBA" id="ARBA00022737"/>
    </source>
</evidence>
<sequence>MAGPKRALEDAPDFHSNGKKPHGGTTVNREVCCVIVRNLPKNFNNRKIERFFHQCGEIRCVDTIMVKEKDAKIARIEFTSYNEVLAALTMSLKTVGCKEIVVEAMQGCTLWVTNFPPRYDGRELRRFFEDLGFQCLSVRLPSLRYNAGRRFAYVDLPSPQSADAAANTLNGMDLDGYNLVVKLSDPESRAQRSDAGTIEKREVLIRGLDFIKVTIEKLQGLVEPFGEVEKLIMPPSSDSADGRHNRGFAFVTYKDAAAAEAALALHNTVFEDRRLTVAMADRKPYLERQKVKQILVSRKPQPNILGLFPISDTLSKECIRSLVKEKAPFLEDNMLEDILLVSDHEGALLIFCDEKTAAKVALALHMSTYGKVILNCSDVRSLKQHSPQLAPTRNKVKSEEISSSLTRPDTTKRMTNDDFRKFLLHR</sequence>
<evidence type="ECO:0000256" key="6">
    <source>
        <dbReference type="ARBA" id="ARBA00023242"/>
    </source>
</evidence>
<evidence type="ECO:0000256" key="5">
    <source>
        <dbReference type="ARBA" id="ARBA00023187"/>
    </source>
</evidence>
<keyword evidence="6" id="KW-0539">Nucleus</keyword>
<dbReference type="FunCoup" id="Q756X0">
    <property type="interactions" value="144"/>
</dbReference>
<dbReference type="PANTHER" id="PTHR48025:SF1">
    <property type="entry name" value="RRM DOMAIN-CONTAINING PROTEIN"/>
    <property type="match status" value="1"/>
</dbReference>
<evidence type="ECO:0000256" key="4">
    <source>
        <dbReference type="ARBA" id="ARBA00022884"/>
    </source>
</evidence>
<dbReference type="Gene3D" id="3.30.70.330">
    <property type="match status" value="4"/>
</dbReference>
<feature type="region of interest" description="Disordered" evidence="10">
    <location>
        <begin position="385"/>
        <end position="413"/>
    </location>
</feature>
<dbReference type="STRING" id="284811.Q756X0"/>
<dbReference type="EMBL" id="AE016818">
    <property type="protein sequence ID" value="AAS52966.1"/>
    <property type="molecule type" value="Genomic_DNA"/>
</dbReference>
<accession>Q756X0</accession>
<name>Q756X0_EREGS</name>
<dbReference type="Pfam" id="PF16842">
    <property type="entry name" value="RRM_occluded"/>
    <property type="match status" value="1"/>
</dbReference>
<dbReference type="GO" id="GO:0006397">
    <property type="term" value="P:mRNA processing"/>
    <property type="evidence" value="ECO:0007669"/>
    <property type="project" value="UniProtKB-KW"/>
</dbReference>
<evidence type="ECO:0000256" key="8">
    <source>
        <dbReference type="ARBA" id="ARBA00093627"/>
    </source>
</evidence>
<dbReference type="InterPro" id="IPR050502">
    <property type="entry name" value="Euk_RNA-bind_prot"/>
</dbReference>
<dbReference type="GO" id="GO:0003729">
    <property type="term" value="F:mRNA binding"/>
    <property type="evidence" value="ECO:0000318"/>
    <property type="project" value="GO_Central"/>
</dbReference>
<dbReference type="SMART" id="SM00360">
    <property type="entry name" value="RRM"/>
    <property type="match status" value="3"/>
</dbReference>
<dbReference type="KEGG" id="ago:AGOS_AER285C"/>
<dbReference type="GO" id="GO:0008380">
    <property type="term" value="P:RNA splicing"/>
    <property type="evidence" value="ECO:0007669"/>
    <property type="project" value="UniProtKB-KW"/>
</dbReference>
<dbReference type="SUPFAM" id="SSF54928">
    <property type="entry name" value="RNA-binding domain, RBD"/>
    <property type="match status" value="3"/>
</dbReference>
<reference evidence="13" key="2">
    <citation type="journal article" date="2013" name="G3 (Bethesda)">
        <title>Genomes of Ashbya fungi isolated from insects reveal four mating-type loci, numerous translocations, lack of transposons, and distinct gene duplications.</title>
        <authorList>
            <person name="Dietrich F.S."/>
            <person name="Voegeli S."/>
            <person name="Kuo S."/>
            <person name="Philippsen P."/>
        </authorList>
    </citation>
    <scope>GENOME REANNOTATION</scope>
    <source>
        <strain evidence="13">ATCC 10895 / CBS 109.51 / FGSC 9923 / NRRL Y-1056</strain>
    </source>
</reference>
<dbReference type="AlphaFoldDB" id="Q756X0"/>
<evidence type="ECO:0000256" key="7">
    <source>
        <dbReference type="ARBA" id="ARBA00093374"/>
    </source>
</evidence>
<dbReference type="InterPro" id="IPR000504">
    <property type="entry name" value="RRM_dom"/>
</dbReference>
<comment type="function">
    <text evidence="7">Functions as a recycling factor of the spliceosome, a machinery that forms on each precursor-messenger RNA (pre-mRNA) and catalyzes the removal of introns. Chaperones the re-annealing of U4 and U6 snRNAs (small nuclear RNAs) released from previous rounds of splicing, an initial step in reforming the U4/U6-U5 tri-snRNP (small nuclear ribonucleoprotein) that can reassemble into another spliceosome complex; this step involves binding U6 and facilitating the unwinding of the U6 internal stem loop, followed by base-pairing of U6 to U4.</text>
</comment>
<dbReference type="Proteomes" id="UP000000591">
    <property type="component" value="Chromosome V"/>
</dbReference>
<dbReference type="OrthoDB" id="360390at2759"/>
<dbReference type="RefSeq" id="NP_985142.1">
    <property type="nucleotide sequence ID" value="NM_210496.1"/>
</dbReference>
<dbReference type="CDD" id="cd12297">
    <property type="entry name" value="RRM2_Prp24"/>
    <property type="match status" value="1"/>
</dbReference>
<dbReference type="InterPro" id="IPR031766">
    <property type="entry name" value="RRM_occluded"/>
</dbReference>
<dbReference type="OMA" id="AYIDMAS"/>
<dbReference type="InParanoid" id="Q756X0"/>
<protein>
    <recommendedName>
        <fullName evidence="8">U4/U6 snRNA-associated-splicing factor PRP24</fullName>
    </recommendedName>
</protein>
<keyword evidence="3" id="KW-0677">Repeat</keyword>